<comment type="similarity">
    <text evidence="10">Belongs to the ELO family.</text>
</comment>
<comment type="catalytic activity">
    <reaction evidence="10">
        <text>a very-long-chain acyl-CoA + malonyl-CoA + H(+) = a very-long-chain 3-oxoacyl-CoA + CO2 + CoA</text>
        <dbReference type="Rhea" id="RHEA:32727"/>
        <dbReference type="ChEBI" id="CHEBI:15378"/>
        <dbReference type="ChEBI" id="CHEBI:16526"/>
        <dbReference type="ChEBI" id="CHEBI:57287"/>
        <dbReference type="ChEBI" id="CHEBI:57384"/>
        <dbReference type="ChEBI" id="CHEBI:90725"/>
        <dbReference type="ChEBI" id="CHEBI:90736"/>
        <dbReference type="EC" id="2.3.1.199"/>
    </reaction>
</comment>
<dbReference type="Pfam" id="PF01151">
    <property type="entry name" value="ELO"/>
    <property type="match status" value="1"/>
</dbReference>
<feature type="compositionally biased region" description="Polar residues" evidence="11">
    <location>
        <begin position="215"/>
        <end position="232"/>
    </location>
</feature>
<dbReference type="OrthoDB" id="8775784at2759"/>
<dbReference type="GO" id="GO:0034626">
    <property type="term" value="P:fatty acid elongation, polyunsaturated fatty acid"/>
    <property type="evidence" value="ECO:0007669"/>
    <property type="project" value="TreeGrafter"/>
</dbReference>
<evidence type="ECO:0000256" key="7">
    <source>
        <dbReference type="ARBA" id="ARBA00023098"/>
    </source>
</evidence>
<dbReference type="GO" id="GO:0009922">
    <property type="term" value="F:fatty acid elongase activity"/>
    <property type="evidence" value="ECO:0007669"/>
    <property type="project" value="UniProtKB-EC"/>
</dbReference>
<evidence type="ECO:0000256" key="8">
    <source>
        <dbReference type="ARBA" id="ARBA00023136"/>
    </source>
</evidence>
<evidence type="ECO:0000256" key="1">
    <source>
        <dbReference type="ARBA" id="ARBA00004141"/>
    </source>
</evidence>
<feature type="domain" description="MADF" evidence="12">
    <location>
        <begin position="12"/>
        <end position="97"/>
    </location>
</feature>
<dbReference type="Proteomes" id="UP001153636">
    <property type="component" value="Chromosome 10"/>
</dbReference>
<dbReference type="PROSITE" id="PS51029">
    <property type="entry name" value="MADF"/>
    <property type="match status" value="1"/>
</dbReference>
<dbReference type="SMART" id="SM00595">
    <property type="entry name" value="MADF"/>
    <property type="match status" value="1"/>
</dbReference>
<evidence type="ECO:0000313" key="13">
    <source>
        <dbReference type="EMBL" id="CAH1100724.1"/>
    </source>
</evidence>
<keyword evidence="3 10" id="KW-0808">Transferase</keyword>
<evidence type="ECO:0000256" key="6">
    <source>
        <dbReference type="ARBA" id="ARBA00022989"/>
    </source>
</evidence>
<feature type="region of interest" description="Disordered" evidence="11">
    <location>
        <begin position="215"/>
        <end position="236"/>
    </location>
</feature>
<name>A0A9P0CEM2_9CUCU</name>
<feature type="region of interest" description="Disordered" evidence="11">
    <location>
        <begin position="124"/>
        <end position="151"/>
    </location>
</feature>
<evidence type="ECO:0000256" key="2">
    <source>
        <dbReference type="ARBA" id="ARBA00022516"/>
    </source>
</evidence>
<accession>A0A9P0CEM2</accession>
<evidence type="ECO:0000256" key="5">
    <source>
        <dbReference type="ARBA" id="ARBA00022832"/>
    </source>
</evidence>
<dbReference type="InterPro" id="IPR006578">
    <property type="entry name" value="MADF-dom"/>
</dbReference>
<keyword evidence="8" id="KW-0472">Membrane</keyword>
<sequence>MTNTWSNANIIEFINEIHLHPELWNVETGIYEDRNAKKDGWAVIAKKFGISSDEANKKLRSLRTYTKNEVNKKKTGSAGGKLVKWFDAISFVLAQDAQNTGLDSGNATANGTEILDNDISADHEEDVDPETTDSLQSLHPAPKPRVSKRSKTADLILERAQNILHDAGEKRKNEYAAFGEHVANKLSKYDAYSRLFKITQILFDCDMGMYRNQGSSTCTPLQSPNNDSRSGATTSQSQYSNISYSNLVPQNDSQNIYVPQSQNYAMQTKPSQRKILFSTLITSISTLQIKMSLLPILHTRNLWRLLSTKHLVSGWFYDYSIKCQPVDYSTNSKALRMANLCWWYYISKLTEFADTLFFVLRKKNSQVTFLHMYHHSLTPVETWFLVKFFPDLNNFHKRVKRHVNSKSHISATIKEKPFDNIKDCKVFFSTLNGLASFFSKSSKRTRALDIHVQKWFPKVAPTRWNYNGRLVFQYRDSLIHFFQDVWDNKETWDVETVTAAKGIKVPVKFFPITTGLNKFLCEVVKLCELVLTIPATKFKDNEEVSTEVIQLKNKVTAFKSDCFGHFTVIVELKVNGENIPSLHSMDLGKHRVGVSFNLPHEANKILCNETFLRGGYEIYIPQRFLTIKGIIKDVGYSITSEDILQNAGNKYNIIEVRRLNRRIVT</sequence>
<proteinExistence type="inferred from homology"/>
<dbReference type="AlphaFoldDB" id="A0A9P0CEM2"/>
<keyword evidence="5 10" id="KW-0276">Fatty acid metabolism</keyword>
<keyword evidence="14" id="KW-1185">Reference proteome</keyword>
<keyword evidence="6" id="KW-1133">Transmembrane helix</keyword>
<reference evidence="13" key="1">
    <citation type="submission" date="2022-01" db="EMBL/GenBank/DDBJ databases">
        <authorList>
            <person name="King R."/>
        </authorList>
    </citation>
    <scope>NUCLEOTIDE SEQUENCE</scope>
</reference>
<keyword evidence="9 10" id="KW-0275">Fatty acid biosynthesis</keyword>
<dbReference type="GO" id="GO:0005789">
    <property type="term" value="C:endoplasmic reticulum membrane"/>
    <property type="evidence" value="ECO:0007669"/>
    <property type="project" value="TreeGrafter"/>
</dbReference>
<dbReference type="PANTHER" id="PTHR11157">
    <property type="entry name" value="FATTY ACID ACYL TRANSFERASE-RELATED"/>
    <property type="match status" value="1"/>
</dbReference>
<organism evidence="13 14">
    <name type="scientific">Psylliodes chrysocephalus</name>
    <dbReference type="NCBI Taxonomy" id="3402493"/>
    <lineage>
        <taxon>Eukaryota</taxon>
        <taxon>Metazoa</taxon>
        <taxon>Ecdysozoa</taxon>
        <taxon>Arthropoda</taxon>
        <taxon>Hexapoda</taxon>
        <taxon>Insecta</taxon>
        <taxon>Pterygota</taxon>
        <taxon>Neoptera</taxon>
        <taxon>Endopterygota</taxon>
        <taxon>Coleoptera</taxon>
        <taxon>Polyphaga</taxon>
        <taxon>Cucujiformia</taxon>
        <taxon>Chrysomeloidea</taxon>
        <taxon>Chrysomelidae</taxon>
        <taxon>Galerucinae</taxon>
        <taxon>Alticini</taxon>
        <taxon>Psylliodes</taxon>
    </lineage>
</organism>
<evidence type="ECO:0000259" key="12">
    <source>
        <dbReference type="PROSITE" id="PS51029"/>
    </source>
</evidence>
<dbReference type="InterPro" id="IPR002076">
    <property type="entry name" value="ELO_fam"/>
</dbReference>
<gene>
    <name evidence="13" type="ORF">PSYICH_LOCUS1664</name>
</gene>
<evidence type="ECO:0000256" key="4">
    <source>
        <dbReference type="ARBA" id="ARBA00022692"/>
    </source>
</evidence>
<dbReference type="GO" id="GO:0030148">
    <property type="term" value="P:sphingolipid biosynthetic process"/>
    <property type="evidence" value="ECO:0007669"/>
    <property type="project" value="TreeGrafter"/>
</dbReference>
<dbReference type="Pfam" id="PF10545">
    <property type="entry name" value="MADF_DNA_bdg"/>
    <property type="match status" value="1"/>
</dbReference>
<evidence type="ECO:0000256" key="9">
    <source>
        <dbReference type="ARBA" id="ARBA00023160"/>
    </source>
</evidence>
<dbReference type="GO" id="GO:0034625">
    <property type="term" value="P:fatty acid elongation, monounsaturated fatty acid"/>
    <property type="evidence" value="ECO:0007669"/>
    <property type="project" value="TreeGrafter"/>
</dbReference>
<comment type="subcellular location">
    <subcellularLocation>
        <location evidence="1">Membrane</location>
        <topology evidence="1">Multi-pass membrane protein</topology>
    </subcellularLocation>
</comment>
<evidence type="ECO:0000256" key="3">
    <source>
        <dbReference type="ARBA" id="ARBA00022679"/>
    </source>
</evidence>
<dbReference type="PANTHER" id="PTHR11157:SF22">
    <property type="entry name" value="ELONGATION OF VERY LONG CHAIN FATTY ACIDS PROTEIN"/>
    <property type="match status" value="1"/>
</dbReference>
<evidence type="ECO:0000256" key="10">
    <source>
        <dbReference type="RuleBase" id="RU361115"/>
    </source>
</evidence>
<protein>
    <recommendedName>
        <fullName evidence="10">Elongation of very long chain fatty acids protein</fullName>
        <ecNumber evidence="10">2.3.1.199</ecNumber>
    </recommendedName>
    <alternativeName>
        <fullName evidence="10">Very-long-chain 3-oxoacyl-CoA synthase</fullName>
    </alternativeName>
</protein>
<dbReference type="EC" id="2.3.1.199" evidence="10"/>
<dbReference type="EMBL" id="OV651822">
    <property type="protein sequence ID" value="CAH1100724.1"/>
    <property type="molecule type" value="Genomic_DNA"/>
</dbReference>
<dbReference type="GO" id="GO:0019367">
    <property type="term" value="P:fatty acid elongation, saturated fatty acid"/>
    <property type="evidence" value="ECO:0007669"/>
    <property type="project" value="TreeGrafter"/>
</dbReference>
<dbReference type="GO" id="GO:0042761">
    <property type="term" value="P:very long-chain fatty acid biosynthetic process"/>
    <property type="evidence" value="ECO:0007669"/>
    <property type="project" value="TreeGrafter"/>
</dbReference>
<keyword evidence="7 10" id="KW-0443">Lipid metabolism</keyword>
<keyword evidence="4" id="KW-0812">Transmembrane</keyword>
<keyword evidence="2 10" id="KW-0444">Lipid biosynthesis</keyword>
<evidence type="ECO:0000256" key="11">
    <source>
        <dbReference type="SAM" id="MobiDB-lite"/>
    </source>
</evidence>
<evidence type="ECO:0000313" key="14">
    <source>
        <dbReference type="Proteomes" id="UP001153636"/>
    </source>
</evidence>